<dbReference type="EMBL" id="FPAB01000002">
    <property type="protein sequence ID" value="SFS58577.1"/>
    <property type="molecule type" value="Genomic_DNA"/>
</dbReference>
<dbReference type="InterPro" id="IPR038732">
    <property type="entry name" value="HpyO/CreE_NAD-binding"/>
</dbReference>
<evidence type="ECO:0000313" key="3">
    <source>
        <dbReference type="Proteomes" id="UP000198873"/>
    </source>
</evidence>
<dbReference type="Gene3D" id="3.50.50.60">
    <property type="entry name" value="FAD/NAD(P)-binding domain"/>
    <property type="match status" value="1"/>
</dbReference>
<proteinExistence type="predicted"/>
<evidence type="ECO:0000259" key="1">
    <source>
        <dbReference type="Pfam" id="PF13454"/>
    </source>
</evidence>
<organism evidence="2 3">
    <name type="scientific">Streptomyces harbinensis</name>
    <dbReference type="NCBI Taxonomy" id="1176198"/>
    <lineage>
        <taxon>Bacteria</taxon>
        <taxon>Bacillati</taxon>
        <taxon>Actinomycetota</taxon>
        <taxon>Actinomycetes</taxon>
        <taxon>Kitasatosporales</taxon>
        <taxon>Streptomycetaceae</taxon>
        <taxon>Streptomyces</taxon>
    </lineage>
</organism>
<sequence length="621" mass="64936">MTGGRPEVPVAVIGAGPRGLAVLGQLLAALGPGGRWEGTAAAVHLVEPEEAGAGRVWSPHQPAGLLMNTLAGHATAFPDASVRTPGPRLTGPTLLEWSREHHEGGPLEPWEHPGRALMGRYLHWAYGEMLRRAPAGVRVVRHRTRATALARTPDGGLRVTLENGDGPLAVGAVVLATGHTDQREGPGDRELTGFAARHGLVRLPPGYPHEAALDRLEPGAEVLVRGLALNFFDQLTLLTSGRGGRFTQHPDGTPRYLPSGREPRIVAGSGRGVPYLARGQAPGAMPRGHRLRHFTGEHLGRLLARGPGGVDFRTEVWPLIAREAGAAWYATALRLRPGRCRLPEKRFLERYAAVPHGSPQWAALLAEAFPDPADRFDPAELDRPLAGVTVPDRDALGEWMRGFLRADLAAARDLEHSPLKAAAAAIAAAKAQVRKLAVAGVLNARGTRDLRWFRAYGAHTASGPPASRIAELLALHEAGVVEFAGAGLTVGTDEAAGRFTGRSATVAGPPARTRALLDAWLPGPDLATTGSPLLAALLTAGLGRAHRPGGAQPSGALDVDPATGRVYDAAGVAQPDLFACGIPVEGVEWNTAIGARAGAGAALFTQADTIARAALAAACGR</sequence>
<evidence type="ECO:0000313" key="2">
    <source>
        <dbReference type="EMBL" id="SFS58577.1"/>
    </source>
</evidence>
<dbReference type="SUPFAM" id="SSF51905">
    <property type="entry name" value="FAD/NAD(P)-binding domain"/>
    <property type="match status" value="1"/>
</dbReference>
<protein>
    <submittedName>
        <fullName evidence="2">FAD-NAD(P)-binding</fullName>
    </submittedName>
</protein>
<reference evidence="3" key="1">
    <citation type="submission" date="2016-10" db="EMBL/GenBank/DDBJ databases">
        <authorList>
            <person name="Varghese N."/>
            <person name="Submissions S."/>
        </authorList>
    </citation>
    <scope>NUCLEOTIDE SEQUENCE [LARGE SCALE GENOMIC DNA]</scope>
    <source>
        <strain evidence="3">CGMCC 4.7047</strain>
    </source>
</reference>
<dbReference type="PANTHER" id="PTHR40254">
    <property type="entry name" value="BLR0577 PROTEIN"/>
    <property type="match status" value="1"/>
</dbReference>
<dbReference type="InterPro" id="IPR052189">
    <property type="entry name" value="L-asp_N-monooxygenase_NS-form"/>
</dbReference>
<dbReference type="Pfam" id="PF13454">
    <property type="entry name" value="NAD_binding_9"/>
    <property type="match status" value="1"/>
</dbReference>
<dbReference type="STRING" id="1176198.SAMN05444716_102649"/>
<name>A0A1I6R1G4_9ACTN</name>
<feature type="domain" description="FAD-dependent urate hydroxylase HpyO/Asp monooxygenase CreE-like FAD/NAD(P)-binding" evidence="1">
    <location>
        <begin position="11"/>
        <end position="179"/>
    </location>
</feature>
<keyword evidence="3" id="KW-1185">Reference proteome</keyword>
<dbReference type="Proteomes" id="UP000198873">
    <property type="component" value="Unassembled WGS sequence"/>
</dbReference>
<dbReference type="AlphaFoldDB" id="A0A1I6R1G4"/>
<accession>A0A1I6R1G4</accession>
<dbReference type="RefSeq" id="WP_093842529.1">
    <property type="nucleotide sequence ID" value="NZ_FPAB01000002.1"/>
</dbReference>
<dbReference type="PANTHER" id="PTHR40254:SF1">
    <property type="entry name" value="BLR0577 PROTEIN"/>
    <property type="match status" value="1"/>
</dbReference>
<dbReference type="InterPro" id="IPR036188">
    <property type="entry name" value="FAD/NAD-bd_sf"/>
</dbReference>
<gene>
    <name evidence="2" type="ORF">SAMN05444716_102649</name>
</gene>